<dbReference type="OrthoDB" id="7950124at2"/>
<accession>A0A4U0R4R9</accession>
<feature type="signal peptide" evidence="1">
    <location>
        <begin position="1"/>
        <end position="21"/>
    </location>
</feature>
<evidence type="ECO:0000313" key="4">
    <source>
        <dbReference type="Proteomes" id="UP000309747"/>
    </source>
</evidence>
<gene>
    <name evidence="3" type="ORF">FA743_17395</name>
</gene>
<dbReference type="EMBL" id="SUNI01000024">
    <property type="protein sequence ID" value="TJZ89859.1"/>
    <property type="molecule type" value="Genomic_DNA"/>
</dbReference>
<organism evidence="3 4">
    <name type="scientific">Paracoccus gahaiensis</name>
    <dbReference type="NCBI Taxonomy" id="1706839"/>
    <lineage>
        <taxon>Bacteria</taxon>
        <taxon>Pseudomonadati</taxon>
        <taxon>Pseudomonadota</taxon>
        <taxon>Alphaproteobacteria</taxon>
        <taxon>Rhodobacterales</taxon>
        <taxon>Paracoccaceae</taxon>
        <taxon>Paracoccus</taxon>
    </lineage>
</organism>
<reference evidence="3 4" key="1">
    <citation type="submission" date="2019-04" db="EMBL/GenBank/DDBJ databases">
        <authorList>
            <person name="Li J."/>
        </authorList>
    </citation>
    <scope>NUCLEOTIDE SEQUENCE [LARGE SCALE GENOMIC DNA]</scope>
    <source>
        <strain evidence="3 4">KCTC 42687</strain>
    </source>
</reference>
<dbReference type="InterPro" id="IPR013766">
    <property type="entry name" value="Thioredoxin_domain"/>
</dbReference>
<evidence type="ECO:0000256" key="1">
    <source>
        <dbReference type="SAM" id="SignalP"/>
    </source>
</evidence>
<dbReference type="SUPFAM" id="SSF52833">
    <property type="entry name" value="Thioredoxin-like"/>
    <property type="match status" value="1"/>
</dbReference>
<keyword evidence="1" id="KW-0732">Signal</keyword>
<feature type="domain" description="Thioredoxin" evidence="2">
    <location>
        <begin position="10"/>
        <end position="136"/>
    </location>
</feature>
<proteinExistence type="predicted"/>
<dbReference type="RefSeq" id="WP_136887349.1">
    <property type="nucleotide sequence ID" value="NZ_SUNI01000024.1"/>
</dbReference>
<dbReference type="InterPro" id="IPR036249">
    <property type="entry name" value="Thioredoxin-like_sf"/>
</dbReference>
<evidence type="ECO:0000313" key="3">
    <source>
        <dbReference type="EMBL" id="TJZ89859.1"/>
    </source>
</evidence>
<comment type="caution">
    <text evidence="3">The sequence shown here is derived from an EMBL/GenBank/DDBJ whole genome shotgun (WGS) entry which is preliminary data.</text>
</comment>
<dbReference type="AlphaFoldDB" id="A0A4U0R4R9"/>
<sequence length="136" mass="14695">MNRRTLLISAAALTLAPAAHASERVFYTPGLAEAALEAGETVVLDFWTDWCSTCAAQQRVLAALKAETPDYEAHLRFITVDWDQHGRGALSQALAIPRRSTLVALKGRQELGRIVAGTARDDIAALLDRALLAART</sequence>
<protein>
    <submittedName>
        <fullName evidence="3">Thioredoxin family protein</fullName>
    </submittedName>
</protein>
<feature type="chain" id="PRO_5020538879" evidence="1">
    <location>
        <begin position="22"/>
        <end position="136"/>
    </location>
</feature>
<dbReference type="CDD" id="cd02947">
    <property type="entry name" value="TRX_family"/>
    <property type="match status" value="1"/>
</dbReference>
<dbReference type="PROSITE" id="PS51352">
    <property type="entry name" value="THIOREDOXIN_2"/>
    <property type="match status" value="1"/>
</dbReference>
<dbReference type="Proteomes" id="UP000309747">
    <property type="component" value="Unassembled WGS sequence"/>
</dbReference>
<keyword evidence="4" id="KW-1185">Reference proteome</keyword>
<dbReference type="Pfam" id="PF00085">
    <property type="entry name" value="Thioredoxin"/>
    <property type="match status" value="1"/>
</dbReference>
<name>A0A4U0R4R9_9RHOB</name>
<evidence type="ECO:0000259" key="2">
    <source>
        <dbReference type="PROSITE" id="PS51352"/>
    </source>
</evidence>
<dbReference type="Gene3D" id="3.40.30.10">
    <property type="entry name" value="Glutaredoxin"/>
    <property type="match status" value="1"/>
</dbReference>